<dbReference type="Gene3D" id="1.25.40.1040">
    <property type="match status" value="1"/>
</dbReference>
<sequence length="153" mass="17796">MDENDLYQFREEWKKEIGIQENSTTSVASTSKEGIQDINKSEKSVHCYREATILERQGKLNEALKLYRTAFKLSPNVEQLIKDMGSININEDTKDIKPEVKSYSEYLNLQQKAKFKPVLENEFAKLIDEVCQEYSEQIFLPAGKYFVLTKQKS</sequence>
<dbReference type="InterPro" id="IPR011990">
    <property type="entry name" value="TPR-like_helical_dom_sf"/>
</dbReference>
<proteinExistence type="predicted"/>
<evidence type="ECO:0000313" key="4">
    <source>
        <dbReference type="Proteomes" id="UP000281549"/>
    </source>
</evidence>
<reference evidence="1 3" key="1">
    <citation type="journal article" date="2013" name="Curr. Biol.">
        <title>Shared signatures of parasitism and phylogenomics unite Cryptomycota and microsporidia.</title>
        <authorList>
            <person name="James T.Y."/>
            <person name="Pelin A."/>
            <person name="Bonen L."/>
            <person name="Ahrendt S."/>
            <person name="Sain D."/>
            <person name="Corradi N."/>
            <person name="Stajich J.E."/>
        </authorList>
    </citation>
    <scope>NUCLEOTIDE SEQUENCE [LARGE SCALE GENOMIC DNA]</scope>
    <source>
        <strain evidence="1 3">CSF55</strain>
        <strain evidence="1 3">CSF55</strain>
    </source>
</reference>
<dbReference type="SUPFAM" id="SSF48452">
    <property type="entry name" value="TPR-like"/>
    <property type="match status" value="1"/>
</dbReference>
<evidence type="ECO:0000313" key="1">
    <source>
        <dbReference type="EMBL" id="EPZ31469.1"/>
    </source>
</evidence>
<organism evidence="1 3">
    <name type="scientific">Rozella allomycis (strain CSF55)</name>
    <dbReference type="NCBI Taxonomy" id="988480"/>
    <lineage>
        <taxon>Eukaryota</taxon>
        <taxon>Fungi</taxon>
        <taxon>Fungi incertae sedis</taxon>
        <taxon>Cryptomycota</taxon>
        <taxon>Cryptomycota incertae sedis</taxon>
        <taxon>Rozella</taxon>
    </lineage>
</organism>
<gene>
    <name evidence="1" type="ORF">O9G_002938</name>
    <name evidence="2" type="ORF">ROZALSC1DRAFT_28763</name>
</gene>
<dbReference type="EMBL" id="ML005185">
    <property type="protein sequence ID" value="RKP19662.1"/>
    <property type="molecule type" value="Genomic_DNA"/>
</dbReference>
<protein>
    <submittedName>
        <fullName evidence="1">Uncharacterized protein</fullName>
    </submittedName>
</protein>
<reference evidence="2" key="3">
    <citation type="submission" date="2018-08" db="EMBL/GenBank/DDBJ databases">
        <title>Leveraging single-cell genomics to expand the Fungal Tree of Life.</title>
        <authorList>
            <consortium name="DOE Joint Genome Institute"/>
            <person name="Ahrendt S.R."/>
            <person name="Quandt C.A."/>
            <person name="Ciobanu D."/>
            <person name="Clum A."/>
            <person name="Salamov A."/>
            <person name="Andreopoulos B."/>
            <person name="Cheng J.-F."/>
            <person name="Woyke T."/>
            <person name="Pelin A."/>
            <person name="Henrissat B."/>
            <person name="Reynolds N."/>
            <person name="Benny G.L."/>
            <person name="Smith M.E."/>
            <person name="James T.Y."/>
            <person name="Grigoriev I.V."/>
        </authorList>
    </citation>
    <scope>NUCLEOTIDE SEQUENCE</scope>
    <source>
        <strain evidence="2">CSF55</strain>
    </source>
</reference>
<name>A0A075ANM9_ROZAC</name>
<dbReference type="Proteomes" id="UP000030755">
    <property type="component" value="Unassembled WGS sequence"/>
</dbReference>
<dbReference type="HOGENOM" id="CLU_1714342_0_0_1"/>
<dbReference type="OrthoDB" id="2117972at2759"/>
<keyword evidence="3" id="KW-1185">Reference proteome</keyword>
<evidence type="ECO:0000313" key="3">
    <source>
        <dbReference type="Proteomes" id="UP000030755"/>
    </source>
</evidence>
<evidence type="ECO:0000313" key="2">
    <source>
        <dbReference type="EMBL" id="RKP19662.1"/>
    </source>
</evidence>
<reference evidence="4" key="2">
    <citation type="journal article" date="2018" name="Nat. Microbiol.">
        <title>Leveraging single-cell genomics to expand the fungal tree of life.</title>
        <authorList>
            <person name="Ahrendt S.R."/>
            <person name="Quandt C.A."/>
            <person name="Ciobanu D."/>
            <person name="Clum A."/>
            <person name="Salamov A."/>
            <person name="Andreopoulos B."/>
            <person name="Cheng J.F."/>
            <person name="Woyke T."/>
            <person name="Pelin A."/>
            <person name="Henrissat B."/>
            <person name="Reynolds N.K."/>
            <person name="Benny G.L."/>
            <person name="Smith M.E."/>
            <person name="James T.Y."/>
            <person name="Grigoriev I.V."/>
        </authorList>
    </citation>
    <scope>NUCLEOTIDE SEQUENCE [LARGE SCALE GENOMIC DNA]</scope>
    <source>
        <strain evidence="4">CSF55</strain>
    </source>
</reference>
<dbReference type="EMBL" id="KE561216">
    <property type="protein sequence ID" value="EPZ31469.1"/>
    <property type="molecule type" value="Genomic_DNA"/>
</dbReference>
<accession>A0A075ANM9</accession>
<dbReference type="Proteomes" id="UP000281549">
    <property type="component" value="Unassembled WGS sequence"/>
</dbReference>
<dbReference type="AlphaFoldDB" id="A0A075ANM9"/>